<dbReference type="OrthoDB" id="6891193at2"/>
<evidence type="ECO:0000313" key="2">
    <source>
        <dbReference type="Proteomes" id="UP000050852"/>
    </source>
</evidence>
<evidence type="ECO:0000313" key="1">
    <source>
        <dbReference type="EMBL" id="KRP71632.1"/>
    </source>
</evidence>
<dbReference type="PATRIC" id="fig|1615673.3.peg.4133"/>
<proteinExistence type="predicted"/>
<dbReference type="EMBL" id="JYLN01000005">
    <property type="protein sequence ID" value="KRP71632.1"/>
    <property type="molecule type" value="Genomic_DNA"/>
</dbReference>
<reference evidence="1 2" key="1">
    <citation type="submission" date="2015-02" db="EMBL/GenBank/DDBJ databases">
        <title>Two Pseudomonas sp. nov., isolated from raw milk.</title>
        <authorList>
            <person name="Wenning M."/>
            <person name="von Neubeck M."/>
            <person name="Huptas C."/>
            <person name="Scherer S."/>
        </authorList>
    </citation>
    <scope>NUCLEOTIDE SEQUENCE [LARGE SCALE GENOMIC DNA]</scope>
    <source>
        <strain evidence="1 2">DSM 29164</strain>
    </source>
</reference>
<comment type="caution">
    <text evidence="1">The sequence shown here is derived from an EMBL/GenBank/DDBJ whole genome shotgun (WGS) entry which is preliminary data.</text>
</comment>
<accession>A0A0R3AEI0</accession>
<protein>
    <submittedName>
        <fullName evidence="1">Uncharacterized protein</fullName>
    </submittedName>
</protein>
<sequence>MSSNPKIPSAPTANPAAVTIAEALDDATGTIPANLATVGITAECTTGDLSDFDDWFEIELQDLQALPPVWTRIAGPIQLSATPIPIPVKFNIPISAPIGGFRHGFFQLRSIQYRDFGGFPGGTGDTSDPGRFTVDTIPPYADVGFRDQPTALVFPINLPDGAVIDDAYLTMNGGIQFGIPDNTFVQPPGQWQAGDFITVYWSTVMFPRDQDIVSPPGGIPMLQTGNTFFLPRALIDLSGRYRAFYTITDRAGNVSRPSFIEEREVRLIDDPEQRAPFLPLAPAPEGGSTDDLIDIADYLLDPEIWVRVYNNHAPLLDRLEVQIGTQPWSGLGPVFNTFPQVFDGMQAQFKAAYTQLTVGPQLVPVRYRISRNGTLFPSLDTTIRLDLSVGGPTNPGEPGTPNINLNEAHVFGAGSTTPDVLLPEHADQSVRVDIVLWTVAVAPHSGLSIIFLWEGERVGPFPITTEQGGDTFSFEIDWDVVARHGNDLKTISYLVIDPDTTNENPSPPTEVDVQDAVTTMLASAEYVGRNSGNRWNCASLKTRSPGPPPVLYGEVYVPGDTRMALGVPLTLELSLTNTLAGRPPGPFPLTLTHPTITQNDKDNGITFEIDYKGYLDQAPTGNCVATYSTVLSNGVTGRGIPSDTRVGMSNAHTYCDGTVPPTP</sequence>
<gene>
    <name evidence="1" type="ORF">TX23_15285</name>
</gene>
<organism evidence="1 2">
    <name type="scientific">Pseudomonas paralactis</name>
    <dbReference type="NCBI Taxonomy" id="1615673"/>
    <lineage>
        <taxon>Bacteria</taxon>
        <taxon>Pseudomonadati</taxon>
        <taxon>Pseudomonadota</taxon>
        <taxon>Gammaproteobacteria</taxon>
        <taxon>Pseudomonadales</taxon>
        <taxon>Pseudomonadaceae</taxon>
        <taxon>Pseudomonas</taxon>
    </lineage>
</organism>
<dbReference type="AlphaFoldDB" id="A0A0R3AEI0"/>
<dbReference type="Proteomes" id="UP000050852">
    <property type="component" value="Unassembled WGS sequence"/>
</dbReference>
<name>A0A0R3AEI0_9PSED</name>